<dbReference type="CDD" id="cd00609">
    <property type="entry name" value="AAT_like"/>
    <property type="match status" value="1"/>
</dbReference>
<dbReference type="SUPFAM" id="SSF53383">
    <property type="entry name" value="PLP-dependent transferases"/>
    <property type="match status" value="1"/>
</dbReference>
<evidence type="ECO:0000259" key="11">
    <source>
        <dbReference type="Pfam" id="PF00155"/>
    </source>
</evidence>
<dbReference type="AlphaFoldDB" id="B5EC74"/>
<sequence length="408" mass="44454">MNLKHVYPRSAARELASPSLRRRDRGDLPLVRPHNPSISGKGPKTHEHGGNVFAVARMLGVTPEQILDFSASINPLGMAPGVREALTGCLDRLVHYPDKGAAELRERIAQYHGVSTAEIAVASGSTELIHLLPRVVGGKKGLIVAPAFAEYAEALQSSGWEIDYLTLSSADNFALPLPLLWEKLGEGVDMVFICNPGNPTGTLLPRREIEAVVELCREHGTFLVLDEAFMDFCEEESAKYLVRQSPRAVLLRSMTKFFAIPGLRLGYAIAAPQTVEAIAALQDPWSVNTAAQVAGVASLGDADYCLRTREYVDAERGRLAEGLAAIPGLRVFSSRANYLLVEICDGRSASEIRERLMPEGVLVRDCGNFEGLDGRFFRVAVRLREENERLLELLSKACSANVAPTPTP</sequence>
<evidence type="ECO:0000256" key="10">
    <source>
        <dbReference type="SAM" id="MobiDB-lite"/>
    </source>
</evidence>
<evidence type="ECO:0000256" key="9">
    <source>
        <dbReference type="ARBA" id="ARBA00048531"/>
    </source>
</evidence>
<comment type="catalytic activity">
    <reaction evidence="9">
        <text>O-phospho-L-threonine + H(+) = (R)-1-aminopropan-2-yl phosphate + CO2</text>
        <dbReference type="Rhea" id="RHEA:11492"/>
        <dbReference type="ChEBI" id="CHEBI:15378"/>
        <dbReference type="ChEBI" id="CHEBI:16526"/>
        <dbReference type="ChEBI" id="CHEBI:58563"/>
        <dbReference type="ChEBI" id="CHEBI:58675"/>
        <dbReference type="EC" id="4.1.1.81"/>
    </reaction>
</comment>
<feature type="region of interest" description="Disordered" evidence="10">
    <location>
        <begin position="1"/>
        <end position="47"/>
    </location>
</feature>
<keyword evidence="5" id="KW-0169">Cobalamin biosynthesis</keyword>
<dbReference type="InterPro" id="IPR004839">
    <property type="entry name" value="Aminotransferase_I/II_large"/>
</dbReference>
<evidence type="ECO:0000256" key="3">
    <source>
        <dbReference type="ARBA" id="ARBA00004953"/>
    </source>
</evidence>
<comment type="function">
    <text evidence="2">Decarboxylates L-threonine-O-3-phosphate to yield (R)-1-amino-2-propanol O-2-phosphate, the precursor for the linkage between the nucleotide loop and the corrin ring in cobalamin.</text>
</comment>
<comment type="pathway">
    <text evidence="3">Cofactor biosynthesis; adenosylcobalamin biosynthesis.</text>
</comment>
<reference evidence="12 13" key="1">
    <citation type="submission" date="2008-07" db="EMBL/GenBank/DDBJ databases">
        <title>Complete sequence of Geobacter bemidjiensis BEM.</title>
        <authorList>
            <consortium name="US DOE Joint Genome Institute"/>
            <person name="Lucas S."/>
            <person name="Copeland A."/>
            <person name="Lapidus A."/>
            <person name="Glavina del Rio T."/>
            <person name="Dalin E."/>
            <person name="Tice H."/>
            <person name="Bruce D."/>
            <person name="Goodwin L."/>
            <person name="Pitluck S."/>
            <person name="Kiss H."/>
            <person name="Brettin T."/>
            <person name="Detter J.C."/>
            <person name="Han C."/>
            <person name="Kuske C.R."/>
            <person name="Schmutz J."/>
            <person name="Larimer F."/>
            <person name="Land M."/>
            <person name="Hauser L."/>
            <person name="Kyrpides N."/>
            <person name="Lykidis A."/>
            <person name="Lovley D."/>
            <person name="Richardson P."/>
        </authorList>
    </citation>
    <scope>NUCLEOTIDE SEQUENCE [LARGE SCALE GENOMIC DNA]</scope>
    <source>
        <strain evidence="13">ATCC BAA-1014 / DSM 16622 / JCM 12645 / Bem</strain>
    </source>
</reference>
<dbReference type="GO" id="GO:0030170">
    <property type="term" value="F:pyridoxal phosphate binding"/>
    <property type="evidence" value="ECO:0007669"/>
    <property type="project" value="InterPro"/>
</dbReference>
<protein>
    <recommendedName>
        <fullName evidence="4">threonine-phosphate decarboxylase</fullName>
        <ecNumber evidence="4">4.1.1.81</ecNumber>
    </recommendedName>
    <alternativeName>
        <fullName evidence="8">L-threonine-O-3-phosphate decarboxylase</fullName>
    </alternativeName>
</protein>
<proteinExistence type="predicted"/>
<dbReference type="EC" id="4.1.1.81" evidence="4"/>
<evidence type="ECO:0000313" key="13">
    <source>
        <dbReference type="Proteomes" id="UP000008825"/>
    </source>
</evidence>
<feature type="domain" description="Aminotransferase class I/classII large" evidence="11">
    <location>
        <begin position="68"/>
        <end position="392"/>
    </location>
</feature>
<dbReference type="InterPro" id="IPR015424">
    <property type="entry name" value="PyrdxlP-dep_Trfase"/>
</dbReference>
<reference evidence="12 13" key="2">
    <citation type="journal article" date="2010" name="BMC Genomics">
        <title>The genome of Geobacter bemidjiensis, exemplar for the subsurface clade of Geobacter species that predominate in Fe(III)-reducing subsurface environments.</title>
        <authorList>
            <person name="Aklujkar M."/>
            <person name="Young N.D."/>
            <person name="Holmes D."/>
            <person name="Chavan M."/>
            <person name="Risso C."/>
            <person name="Kiss H.E."/>
            <person name="Han C.S."/>
            <person name="Land M.L."/>
            <person name="Lovley D.R."/>
        </authorList>
    </citation>
    <scope>NUCLEOTIDE SEQUENCE [LARGE SCALE GENOMIC DNA]</scope>
    <source>
        <strain evidence="13">ATCC BAA-1014 / DSM 16622 / JCM 12645 / Bem</strain>
    </source>
</reference>
<evidence type="ECO:0000256" key="5">
    <source>
        <dbReference type="ARBA" id="ARBA00022573"/>
    </source>
</evidence>
<dbReference type="Gene3D" id="3.40.640.10">
    <property type="entry name" value="Type I PLP-dependent aspartate aminotransferase-like (Major domain)"/>
    <property type="match status" value="1"/>
</dbReference>
<dbReference type="InterPro" id="IPR015421">
    <property type="entry name" value="PyrdxlP-dep_Trfase_major"/>
</dbReference>
<dbReference type="PANTHER" id="PTHR42885">
    <property type="entry name" value="HISTIDINOL-PHOSPHATE AMINOTRANSFERASE-RELATED"/>
    <property type="match status" value="1"/>
</dbReference>
<dbReference type="UniPathway" id="UPA00148"/>
<evidence type="ECO:0000256" key="4">
    <source>
        <dbReference type="ARBA" id="ARBA00012285"/>
    </source>
</evidence>
<evidence type="ECO:0000256" key="6">
    <source>
        <dbReference type="ARBA" id="ARBA00022898"/>
    </source>
</evidence>
<organism evidence="12 13">
    <name type="scientific">Citrifermentans bemidjiense (strain ATCC BAA-1014 / DSM 16622 / JCM 12645 / Bem)</name>
    <name type="common">Geobacter bemidjiensis</name>
    <dbReference type="NCBI Taxonomy" id="404380"/>
    <lineage>
        <taxon>Bacteria</taxon>
        <taxon>Pseudomonadati</taxon>
        <taxon>Thermodesulfobacteriota</taxon>
        <taxon>Desulfuromonadia</taxon>
        <taxon>Geobacterales</taxon>
        <taxon>Geobacteraceae</taxon>
        <taxon>Citrifermentans</taxon>
    </lineage>
</organism>
<dbReference type="GO" id="GO:0048472">
    <property type="term" value="F:threonine-phosphate decarboxylase activity"/>
    <property type="evidence" value="ECO:0007669"/>
    <property type="project" value="UniProtKB-EC"/>
</dbReference>
<dbReference type="HOGENOM" id="CLU_017584_3_2_7"/>
<name>B5EC74_CITBB</name>
<keyword evidence="6" id="KW-0663">Pyridoxal phosphate</keyword>
<dbReference type="NCBIfam" id="TIGR01140">
    <property type="entry name" value="L_thr_O3P_dcar"/>
    <property type="match status" value="1"/>
</dbReference>
<dbReference type="STRING" id="404380.Gbem_3537"/>
<dbReference type="InterPro" id="IPR004838">
    <property type="entry name" value="NHTrfase_class1_PyrdxlP-BS"/>
</dbReference>
<dbReference type="EMBL" id="CP001124">
    <property type="protein sequence ID" value="ACH40530.2"/>
    <property type="molecule type" value="Genomic_DNA"/>
</dbReference>
<evidence type="ECO:0000256" key="8">
    <source>
        <dbReference type="ARBA" id="ARBA00029996"/>
    </source>
</evidence>
<dbReference type="eggNOG" id="COG0079">
    <property type="taxonomic scope" value="Bacteria"/>
</dbReference>
<accession>B5EC74</accession>
<dbReference type="Pfam" id="PF00155">
    <property type="entry name" value="Aminotran_1_2"/>
    <property type="match status" value="1"/>
</dbReference>
<dbReference type="Proteomes" id="UP000008825">
    <property type="component" value="Chromosome"/>
</dbReference>
<keyword evidence="7" id="KW-0456">Lyase</keyword>
<evidence type="ECO:0000256" key="7">
    <source>
        <dbReference type="ARBA" id="ARBA00023239"/>
    </source>
</evidence>
<comment type="cofactor">
    <cofactor evidence="1">
        <name>pyridoxal 5'-phosphate</name>
        <dbReference type="ChEBI" id="CHEBI:597326"/>
    </cofactor>
</comment>
<gene>
    <name evidence="12" type="primary">cobD</name>
    <name evidence="12" type="ordered locus">Gbem_3537</name>
</gene>
<dbReference type="InterPro" id="IPR015422">
    <property type="entry name" value="PyrdxlP-dep_Trfase_small"/>
</dbReference>
<dbReference type="InterPro" id="IPR005860">
    <property type="entry name" value="CobD"/>
</dbReference>
<dbReference type="PANTHER" id="PTHR42885:SF1">
    <property type="entry name" value="THREONINE-PHOSPHATE DECARBOXYLASE"/>
    <property type="match status" value="1"/>
</dbReference>
<keyword evidence="13" id="KW-1185">Reference proteome</keyword>
<evidence type="ECO:0000313" key="12">
    <source>
        <dbReference type="EMBL" id="ACH40530.2"/>
    </source>
</evidence>
<dbReference type="GO" id="GO:0009236">
    <property type="term" value="P:cobalamin biosynthetic process"/>
    <property type="evidence" value="ECO:0007669"/>
    <property type="project" value="UniProtKB-UniPathway"/>
</dbReference>
<dbReference type="PROSITE" id="PS00105">
    <property type="entry name" value="AA_TRANSFER_CLASS_1"/>
    <property type="match status" value="1"/>
</dbReference>
<dbReference type="KEGG" id="gbm:Gbem_3537"/>
<dbReference type="Gene3D" id="3.90.1150.10">
    <property type="entry name" value="Aspartate Aminotransferase, domain 1"/>
    <property type="match status" value="1"/>
</dbReference>
<evidence type="ECO:0000256" key="1">
    <source>
        <dbReference type="ARBA" id="ARBA00001933"/>
    </source>
</evidence>
<evidence type="ECO:0000256" key="2">
    <source>
        <dbReference type="ARBA" id="ARBA00003444"/>
    </source>
</evidence>